<name>A0A286T7H7_9GAMM</name>
<dbReference type="Proteomes" id="UP000266313">
    <property type="component" value="Chromosome"/>
</dbReference>
<dbReference type="SUPFAM" id="SSF56399">
    <property type="entry name" value="ADP-ribosylation"/>
    <property type="match status" value="1"/>
</dbReference>
<evidence type="ECO:0000313" key="2">
    <source>
        <dbReference type="Proteomes" id="UP000266313"/>
    </source>
</evidence>
<gene>
    <name evidence="1" type="ORF">sS8_0025</name>
</gene>
<accession>A0A286T7H7</accession>
<protein>
    <submittedName>
        <fullName evidence="1">Uncharacterized protein</fullName>
    </submittedName>
</protein>
<evidence type="ECO:0000313" key="1">
    <source>
        <dbReference type="EMBL" id="BBA31995.1"/>
    </source>
</evidence>
<sequence length="89" mass="10009">MEHANQYKGNFTPWNSLYEVELVTPEAPSHRAGFNLVEFPPPHVEFVPVVMTLARKYWQGMEVQVAELITKSPLRVKALVSSGPAGYQP</sequence>
<reference evidence="1 2" key="1">
    <citation type="submission" date="2016-12" db="EMBL/GenBank/DDBJ databases">
        <title>Genome sequencing of Methylocaldum marinum.</title>
        <authorList>
            <person name="Takeuchi M."/>
            <person name="Kamagata Y."/>
            <person name="Hiraoka S."/>
            <person name="Oshima K."/>
            <person name="Hattori M."/>
            <person name="Iwasaki W."/>
        </authorList>
    </citation>
    <scope>NUCLEOTIDE SEQUENCE [LARGE SCALE GENOMIC DNA]</scope>
    <source>
        <strain evidence="1 2">S8</strain>
    </source>
</reference>
<dbReference type="EMBL" id="AP017928">
    <property type="protein sequence ID" value="BBA31995.1"/>
    <property type="molecule type" value="Genomic_DNA"/>
</dbReference>
<keyword evidence="2" id="KW-1185">Reference proteome</keyword>
<organism evidence="1 2">
    <name type="scientific">Methylocaldum marinum</name>
    <dbReference type="NCBI Taxonomy" id="1432792"/>
    <lineage>
        <taxon>Bacteria</taxon>
        <taxon>Pseudomonadati</taxon>
        <taxon>Pseudomonadota</taxon>
        <taxon>Gammaproteobacteria</taxon>
        <taxon>Methylococcales</taxon>
        <taxon>Methylococcaceae</taxon>
        <taxon>Methylocaldum</taxon>
    </lineage>
</organism>
<dbReference type="KEGG" id="mmai:sS8_0025"/>
<proteinExistence type="predicted"/>
<dbReference type="AlphaFoldDB" id="A0A286T7H7"/>